<dbReference type="Gene3D" id="3.40.50.720">
    <property type="entry name" value="NAD(P)-binding Rossmann-like Domain"/>
    <property type="match status" value="1"/>
</dbReference>
<evidence type="ECO:0000313" key="3">
    <source>
        <dbReference type="Proteomes" id="UP001174934"/>
    </source>
</evidence>
<comment type="caution">
    <text evidence="2">The sequence shown here is derived from an EMBL/GenBank/DDBJ whole genome shotgun (WGS) entry which is preliminary data.</text>
</comment>
<dbReference type="GO" id="GO:0016491">
    <property type="term" value="F:oxidoreductase activity"/>
    <property type="evidence" value="ECO:0007669"/>
    <property type="project" value="UniProtKB-KW"/>
</dbReference>
<dbReference type="AlphaFoldDB" id="A0AA39XBT4"/>
<proteinExistence type="predicted"/>
<dbReference type="PANTHER" id="PTHR47534:SF3">
    <property type="entry name" value="ALCOHOL DEHYDROGENASE-LIKE C-TERMINAL DOMAIN-CONTAINING PROTEIN"/>
    <property type="match status" value="1"/>
</dbReference>
<dbReference type="SUPFAM" id="SSF51735">
    <property type="entry name" value="NAD(P)-binding Rossmann-fold domains"/>
    <property type="match status" value="1"/>
</dbReference>
<gene>
    <name evidence="2" type="ORF">B0T17DRAFT_590338</name>
</gene>
<name>A0AA39XBT4_9PEZI</name>
<dbReference type="InterPro" id="IPR036291">
    <property type="entry name" value="NAD(P)-bd_dom_sf"/>
</dbReference>
<keyword evidence="1" id="KW-0560">Oxidoreductase</keyword>
<keyword evidence="3" id="KW-1185">Reference proteome</keyword>
<sequence>MVSLTTVRQSNAQIPTTLAPGLVALFTGATSGIAQTALSHLVKLAPSPRIYTVARPQTAPSHAAFLSTLRQANPSATLTLIPAEVSLISEIDRIAAAIRAAGETKIDILFLSAGAMAFEGRVDTAEGLETSMAVWYYASQRAVRLLLPLLNAAASPRVVTVLAGGKEAPLNEADLDLCEPGNWSFWNAARQAATMSTLALERVARENPRVSVVHWYPGPVKTPSLVKGEQFGIVLPWAMEVEESGERGLWVATSDRYKVEGCEGGW</sequence>
<organism evidence="2 3">
    <name type="scientific">Bombardia bombarda</name>
    <dbReference type="NCBI Taxonomy" id="252184"/>
    <lineage>
        <taxon>Eukaryota</taxon>
        <taxon>Fungi</taxon>
        <taxon>Dikarya</taxon>
        <taxon>Ascomycota</taxon>
        <taxon>Pezizomycotina</taxon>
        <taxon>Sordariomycetes</taxon>
        <taxon>Sordariomycetidae</taxon>
        <taxon>Sordariales</taxon>
        <taxon>Lasiosphaeriaceae</taxon>
        <taxon>Bombardia</taxon>
    </lineage>
</organism>
<dbReference type="Proteomes" id="UP001174934">
    <property type="component" value="Unassembled WGS sequence"/>
</dbReference>
<evidence type="ECO:0000313" key="2">
    <source>
        <dbReference type="EMBL" id="KAK0631034.1"/>
    </source>
</evidence>
<dbReference type="PANTHER" id="PTHR47534">
    <property type="entry name" value="YALI0E05731P"/>
    <property type="match status" value="1"/>
</dbReference>
<evidence type="ECO:0008006" key="4">
    <source>
        <dbReference type="Google" id="ProtNLM"/>
    </source>
</evidence>
<evidence type="ECO:0000256" key="1">
    <source>
        <dbReference type="ARBA" id="ARBA00023002"/>
    </source>
</evidence>
<dbReference type="EMBL" id="JAULSR010000002">
    <property type="protein sequence ID" value="KAK0631034.1"/>
    <property type="molecule type" value="Genomic_DNA"/>
</dbReference>
<accession>A0AA39XBT4</accession>
<protein>
    <recommendedName>
        <fullName evidence="4">NAD(P)-binding protein</fullName>
    </recommendedName>
</protein>
<dbReference type="InterPro" id="IPR052228">
    <property type="entry name" value="Sec_Metab_Biosynth_Oxidored"/>
</dbReference>
<reference evidence="2" key="1">
    <citation type="submission" date="2023-06" db="EMBL/GenBank/DDBJ databases">
        <title>Genome-scale phylogeny and comparative genomics of the fungal order Sordariales.</title>
        <authorList>
            <consortium name="Lawrence Berkeley National Laboratory"/>
            <person name="Hensen N."/>
            <person name="Bonometti L."/>
            <person name="Westerberg I."/>
            <person name="Brannstrom I.O."/>
            <person name="Guillou S."/>
            <person name="Cros-Aarteil S."/>
            <person name="Calhoun S."/>
            <person name="Haridas S."/>
            <person name="Kuo A."/>
            <person name="Mondo S."/>
            <person name="Pangilinan J."/>
            <person name="Riley R."/>
            <person name="LaButti K."/>
            <person name="Andreopoulos B."/>
            <person name="Lipzen A."/>
            <person name="Chen C."/>
            <person name="Yanf M."/>
            <person name="Daum C."/>
            <person name="Ng V."/>
            <person name="Clum A."/>
            <person name="Steindorff A."/>
            <person name="Ohm R."/>
            <person name="Martin F."/>
            <person name="Silar P."/>
            <person name="Natvig D."/>
            <person name="Lalanne C."/>
            <person name="Gautier V."/>
            <person name="Ament-velasquez S.L."/>
            <person name="Kruys A."/>
            <person name="Hutchinson M.I."/>
            <person name="Powell A.J."/>
            <person name="Barry K."/>
            <person name="Miller A.N."/>
            <person name="Grigoriev I.V."/>
            <person name="Debuchy R."/>
            <person name="Gladieux P."/>
            <person name="Thoren M.H."/>
            <person name="Johannesson H."/>
        </authorList>
    </citation>
    <scope>NUCLEOTIDE SEQUENCE</scope>
    <source>
        <strain evidence="2">SMH3391-2</strain>
    </source>
</reference>
<dbReference type="InterPro" id="IPR002347">
    <property type="entry name" value="SDR_fam"/>
</dbReference>
<dbReference type="Pfam" id="PF00106">
    <property type="entry name" value="adh_short"/>
    <property type="match status" value="1"/>
</dbReference>